<organism evidence="1 2">
    <name type="scientific">Dallia pectoralis</name>
    <name type="common">Alaska blackfish</name>
    <dbReference type="NCBI Taxonomy" id="75939"/>
    <lineage>
        <taxon>Eukaryota</taxon>
        <taxon>Metazoa</taxon>
        <taxon>Chordata</taxon>
        <taxon>Craniata</taxon>
        <taxon>Vertebrata</taxon>
        <taxon>Euteleostomi</taxon>
        <taxon>Actinopterygii</taxon>
        <taxon>Neopterygii</taxon>
        <taxon>Teleostei</taxon>
        <taxon>Protacanthopterygii</taxon>
        <taxon>Esociformes</taxon>
        <taxon>Umbridae</taxon>
        <taxon>Dallia</taxon>
    </lineage>
</organism>
<reference evidence="1" key="1">
    <citation type="submission" date="2021-05" db="EMBL/GenBank/DDBJ databases">
        <authorList>
            <person name="Pan Q."/>
            <person name="Jouanno E."/>
            <person name="Zahm M."/>
            <person name="Klopp C."/>
            <person name="Cabau C."/>
            <person name="Louis A."/>
            <person name="Berthelot C."/>
            <person name="Parey E."/>
            <person name="Roest Crollius H."/>
            <person name="Montfort J."/>
            <person name="Robinson-Rechavi M."/>
            <person name="Bouchez O."/>
            <person name="Lampietro C."/>
            <person name="Lopez Roques C."/>
            <person name="Donnadieu C."/>
            <person name="Postlethwait J."/>
            <person name="Bobe J."/>
            <person name="Dillon D."/>
            <person name="Chandos A."/>
            <person name="von Hippel F."/>
            <person name="Guiguen Y."/>
        </authorList>
    </citation>
    <scope>NUCLEOTIDE SEQUENCE</scope>
    <source>
        <strain evidence="1">YG-Jan2019</strain>
    </source>
</reference>
<dbReference type="Proteomes" id="UP001157502">
    <property type="component" value="Chromosome 13"/>
</dbReference>
<name>A0ACC2GH52_DALPE</name>
<sequence>MSPIRDIGVQLFVMIHIVYSEAPETIFKPEGGVTVIGYCFGVDYITFFRSIHGEVQLLGNSSSNAVPHSPPADLEGRISFFESFLGLEIEHLRQSDSGLYMWECWKDKALGNKHEQELLVCGMEMSPVEISNRPDVAIQLKCNVTGTSLEGKTIQWYLDMFPNYNRTLFMDTSVSLEPLQKELREVISVQDRGVSLIVSGSMLTDNFYCLVMDGPRCLSFQNFYIPYNDVTILYASVGEKVVLPCPSDKRSQDKRWETPVGNVNAESASPAISLSDNDNFSLVVHVLSENFTGEYKCVYASVPLAEYALVFCPSREHIVMQFSEGDNVVLECSQDKVESQRVQWYRRRPPEGAQLILDSKDQNVSVPADLKGRVALSKRNSSLHLFDLNNRDSGTFWCVILSFPDVYVDDYGDGDDDEQDNNSEADLGDNKWLNTDSCILKQVTLLTGKTVKQSRETDANTPVKPEPQPGAKNSHIDYFCM</sequence>
<gene>
    <name evidence="1" type="ORF">DPEC_G00164200</name>
</gene>
<protein>
    <submittedName>
        <fullName evidence="1">Uncharacterized protein</fullName>
    </submittedName>
</protein>
<comment type="caution">
    <text evidence="1">The sequence shown here is derived from an EMBL/GenBank/DDBJ whole genome shotgun (WGS) entry which is preliminary data.</text>
</comment>
<accession>A0ACC2GH52</accession>
<keyword evidence="2" id="KW-1185">Reference proteome</keyword>
<evidence type="ECO:0000313" key="2">
    <source>
        <dbReference type="Proteomes" id="UP001157502"/>
    </source>
</evidence>
<evidence type="ECO:0000313" key="1">
    <source>
        <dbReference type="EMBL" id="KAJ8002942.1"/>
    </source>
</evidence>
<dbReference type="EMBL" id="CM055740">
    <property type="protein sequence ID" value="KAJ8002942.1"/>
    <property type="molecule type" value="Genomic_DNA"/>
</dbReference>
<proteinExistence type="predicted"/>